<name>A0A645IBI2_9ZZZZ</name>
<reference evidence="1" key="1">
    <citation type="submission" date="2019-08" db="EMBL/GenBank/DDBJ databases">
        <authorList>
            <person name="Kucharzyk K."/>
            <person name="Murdoch R.W."/>
            <person name="Higgins S."/>
            <person name="Loffler F."/>
        </authorList>
    </citation>
    <scope>NUCLEOTIDE SEQUENCE</scope>
</reference>
<dbReference type="EMBL" id="VSSQ01105742">
    <property type="protein sequence ID" value="MPN45674.1"/>
    <property type="molecule type" value="Genomic_DNA"/>
</dbReference>
<comment type="caution">
    <text evidence="1">The sequence shown here is derived from an EMBL/GenBank/DDBJ whole genome shotgun (WGS) entry which is preliminary data.</text>
</comment>
<proteinExistence type="predicted"/>
<organism evidence="1">
    <name type="scientific">bioreactor metagenome</name>
    <dbReference type="NCBI Taxonomy" id="1076179"/>
    <lineage>
        <taxon>unclassified sequences</taxon>
        <taxon>metagenomes</taxon>
        <taxon>ecological metagenomes</taxon>
    </lineage>
</organism>
<dbReference type="Gene3D" id="2.160.10.10">
    <property type="entry name" value="Hexapeptide repeat proteins"/>
    <property type="match status" value="1"/>
</dbReference>
<gene>
    <name evidence="1" type="ORF">SDC9_193243</name>
</gene>
<accession>A0A645IBI2</accession>
<dbReference type="InterPro" id="IPR011004">
    <property type="entry name" value="Trimer_LpxA-like_sf"/>
</dbReference>
<dbReference type="SUPFAM" id="SSF51161">
    <property type="entry name" value="Trimeric LpxA-like enzymes"/>
    <property type="match status" value="1"/>
</dbReference>
<evidence type="ECO:0008006" key="2">
    <source>
        <dbReference type="Google" id="ProtNLM"/>
    </source>
</evidence>
<evidence type="ECO:0000313" key="1">
    <source>
        <dbReference type="EMBL" id="MPN45674.1"/>
    </source>
</evidence>
<sequence length="75" mass="7910">MSIPAGTVIESAVVGPHVTLGEGCVLKNVIVRDSIIEAGTQIKDMVINGSLIGRNVILEGKPDRLNIGDNSWVTK</sequence>
<protein>
    <recommendedName>
        <fullName evidence="2">Glucose-1-phosphate adenylyltransferase</fullName>
    </recommendedName>
</protein>
<dbReference type="AlphaFoldDB" id="A0A645IBI2"/>